<organism evidence="1">
    <name type="scientific">hydrocarbon metagenome</name>
    <dbReference type="NCBI Taxonomy" id="938273"/>
    <lineage>
        <taxon>unclassified sequences</taxon>
        <taxon>metagenomes</taxon>
        <taxon>ecological metagenomes</taxon>
    </lineage>
</organism>
<evidence type="ECO:0000313" key="1">
    <source>
        <dbReference type="EMBL" id="KUG05752.1"/>
    </source>
</evidence>
<sequence length="39" mass="4541">MVYAYPPPGSHLPLYWYAYRGCAPPLCDQPVKVLFSRKR</sequence>
<proteinExistence type="predicted"/>
<accession>A0A0W8EB00</accession>
<gene>
    <name evidence="1" type="ORF">ASZ90_016809</name>
</gene>
<dbReference type="AlphaFoldDB" id="A0A0W8EB00"/>
<comment type="caution">
    <text evidence="1">The sequence shown here is derived from an EMBL/GenBank/DDBJ whole genome shotgun (WGS) entry which is preliminary data.</text>
</comment>
<name>A0A0W8EB00_9ZZZZ</name>
<protein>
    <submittedName>
        <fullName evidence="1">Uncharacterized protein</fullName>
    </submittedName>
</protein>
<reference evidence="1" key="1">
    <citation type="journal article" date="2015" name="Proc. Natl. Acad. Sci. U.S.A.">
        <title>Networks of energetic and metabolic interactions define dynamics in microbial communities.</title>
        <authorList>
            <person name="Embree M."/>
            <person name="Liu J.K."/>
            <person name="Al-Bassam M.M."/>
            <person name="Zengler K."/>
        </authorList>
    </citation>
    <scope>NUCLEOTIDE SEQUENCE</scope>
</reference>
<dbReference type="EMBL" id="LNQE01001770">
    <property type="protein sequence ID" value="KUG05752.1"/>
    <property type="molecule type" value="Genomic_DNA"/>
</dbReference>